<reference evidence="1" key="1">
    <citation type="submission" date="2023-08" db="EMBL/GenBank/DDBJ databases">
        <authorList>
            <person name="Alioto T."/>
            <person name="Alioto T."/>
            <person name="Gomez Garrido J."/>
        </authorList>
    </citation>
    <scope>NUCLEOTIDE SEQUENCE</scope>
</reference>
<accession>A0AA36F4T6</accession>
<protein>
    <submittedName>
        <fullName evidence="1">Uncharacterized protein</fullName>
    </submittedName>
</protein>
<name>A0AA36F4T6_OCTVU</name>
<dbReference type="EMBL" id="OX597819">
    <property type="protein sequence ID" value="CAI9724522.1"/>
    <property type="molecule type" value="Genomic_DNA"/>
</dbReference>
<sequence>MAPLLTLPEHTTGAEIYKAAVNEFSSRQIDISKVDPGKTLDVMFGDIKAFEMKLEVLKRHVDNERFRYFPNLKRCIIDLSKDDRTKAVCKH</sequence>
<evidence type="ECO:0000313" key="2">
    <source>
        <dbReference type="Proteomes" id="UP001162480"/>
    </source>
</evidence>
<dbReference type="AlphaFoldDB" id="A0AA36F4T6"/>
<organism evidence="1 2">
    <name type="scientific">Octopus vulgaris</name>
    <name type="common">Common octopus</name>
    <dbReference type="NCBI Taxonomy" id="6645"/>
    <lineage>
        <taxon>Eukaryota</taxon>
        <taxon>Metazoa</taxon>
        <taxon>Spiralia</taxon>
        <taxon>Lophotrochozoa</taxon>
        <taxon>Mollusca</taxon>
        <taxon>Cephalopoda</taxon>
        <taxon>Coleoidea</taxon>
        <taxon>Octopodiformes</taxon>
        <taxon>Octopoda</taxon>
        <taxon>Incirrata</taxon>
        <taxon>Octopodidae</taxon>
        <taxon>Octopus</taxon>
    </lineage>
</organism>
<dbReference type="Proteomes" id="UP001162480">
    <property type="component" value="Chromosome 6"/>
</dbReference>
<keyword evidence="2" id="KW-1185">Reference proteome</keyword>
<proteinExistence type="predicted"/>
<gene>
    <name evidence="1" type="ORF">OCTVUL_1B019978</name>
</gene>
<evidence type="ECO:0000313" key="1">
    <source>
        <dbReference type="EMBL" id="CAI9724522.1"/>
    </source>
</evidence>